<dbReference type="InterPro" id="IPR036259">
    <property type="entry name" value="MFS_trans_sf"/>
</dbReference>
<comment type="subcellular location">
    <subcellularLocation>
        <location evidence="1">Membrane</location>
        <topology evidence="1">Multi-pass membrane protein</topology>
    </subcellularLocation>
</comment>
<keyword evidence="3 5" id="KW-1133">Transmembrane helix</keyword>
<dbReference type="GO" id="GO:0005886">
    <property type="term" value="C:plasma membrane"/>
    <property type="evidence" value="ECO:0007669"/>
    <property type="project" value="TreeGrafter"/>
</dbReference>
<organism evidence="7 8">
    <name type="scientific">Penicillium antarcticum</name>
    <dbReference type="NCBI Taxonomy" id="416450"/>
    <lineage>
        <taxon>Eukaryota</taxon>
        <taxon>Fungi</taxon>
        <taxon>Dikarya</taxon>
        <taxon>Ascomycota</taxon>
        <taxon>Pezizomycotina</taxon>
        <taxon>Eurotiomycetes</taxon>
        <taxon>Eurotiomycetidae</taxon>
        <taxon>Eurotiales</taxon>
        <taxon>Aspergillaceae</taxon>
        <taxon>Penicillium</taxon>
    </lineage>
</organism>
<accession>A0A1V6QI05</accession>
<feature type="domain" description="Major facilitator superfamily (MFS) profile" evidence="6">
    <location>
        <begin position="56"/>
        <end position="312"/>
    </location>
</feature>
<dbReference type="Proteomes" id="UP000191672">
    <property type="component" value="Unassembled WGS sequence"/>
</dbReference>
<evidence type="ECO:0000313" key="7">
    <source>
        <dbReference type="EMBL" id="OQD88864.1"/>
    </source>
</evidence>
<sequence length="312" mass="35022">MDKTDISHVELAEESNKYPTQDGQVELLKGNQVVLIPAPSADPRDPLDLPPWRKWILLVLVSAYSCTALVLASGMGPIFSVVEQDYPGQETKANDLMTYPTLFMGVGNLIAIPWAYTAGRRPVFLASMLLLVGAGIWCQCSNSLGSHIAGRNIMSLAAGQSEALSPMIVQEIHFLHERGRKIAWFVFIQNIAAGVFFVISTYMVSAWGWRWWYGFFTLMNALIFVLSVIFVTESHFVRPGEAIRRQSTLYPKVVDAMENTTISAHGTVLDIDQYGPHRWRDDLKPIVLKPRLRDIPIFYKQTLQGFCVPSIF</sequence>
<dbReference type="PROSITE" id="PS50850">
    <property type="entry name" value="MFS"/>
    <property type="match status" value="1"/>
</dbReference>
<dbReference type="Pfam" id="PF07690">
    <property type="entry name" value="MFS_1"/>
    <property type="match status" value="1"/>
</dbReference>
<dbReference type="PANTHER" id="PTHR23502:SF164">
    <property type="entry name" value="MAJOR FACILITATOR SUPERFAMILY (MFS) PROFILE DOMAIN-CONTAINING PROTEIN"/>
    <property type="match status" value="1"/>
</dbReference>
<reference evidence="8" key="1">
    <citation type="journal article" date="2017" name="Nat. Microbiol.">
        <title>Global analysis of biosynthetic gene clusters reveals vast potential of secondary metabolite production in Penicillium species.</title>
        <authorList>
            <person name="Nielsen J.C."/>
            <person name="Grijseels S."/>
            <person name="Prigent S."/>
            <person name="Ji B."/>
            <person name="Dainat J."/>
            <person name="Nielsen K.F."/>
            <person name="Frisvad J.C."/>
            <person name="Workman M."/>
            <person name="Nielsen J."/>
        </authorList>
    </citation>
    <scope>NUCLEOTIDE SEQUENCE [LARGE SCALE GENOMIC DNA]</scope>
    <source>
        <strain evidence="8">IBT 31811</strain>
    </source>
</reference>
<comment type="caution">
    <text evidence="7">The sequence shown here is derived from an EMBL/GenBank/DDBJ whole genome shotgun (WGS) entry which is preliminary data.</text>
</comment>
<dbReference type="STRING" id="416450.A0A1V6QI05"/>
<dbReference type="SUPFAM" id="SSF103473">
    <property type="entry name" value="MFS general substrate transporter"/>
    <property type="match status" value="1"/>
</dbReference>
<feature type="transmembrane region" description="Helical" evidence="5">
    <location>
        <begin position="182"/>
        <end position="205"/>
    </location>
</feature>
<evidence type="ECO:0000256" key="1">
    <source>
        <dbReference type="ARBA" id="ARBA00004141"/>
    </source>
</evidence>
<evidence type="ECO:0000313" key="8">
    <source>
        <dbReference type="Proteomes" id="UP000191672"/>
    </source>
</evidence>
<protein>
    <recommendedName>
        <fullName evidence="6">Major facilitator superfamily (MFS) profile domain-containing protein</fullName>
    </recommendedName>
</protein>
<evidence type="ECO:0000256" key="4">
    <source>
        <dbReference type="ARBA" id="ARBA00023136"/>
    </source>
</evidence>
<proteinExistence type="predicted"/>
<evidence type="ECO:0000256" key="5">
    <source>
        <dbReference type="SAM" id="Phobius"/>
    </source>
</evidence>
<evidence type="ECO:0000259" key="6">
    <source>
        <dbReference type="PROSITE" id="PS50850"/>
    </source>
</evidence>
<gene>
    <name evidence="7" type="ORF">PENANT_c003G02674</name>
</gene>
<feature type="transmembrane region" description="Helical" evidence="5">
    <location>
        <begin position="211"/>
        <end position="231"/>
    </location>
</feature>
<dbReference type="GO" id="GO:0022857">
    <property type="term" value="F:transmembrane transporter activity"/>
    <property type="evidence" value="ECO:0007669"/>
    <property type="project" value="InterPro"/>
</dbReference>
<dbReference type="InterPro" id="IPR020846">
    <property type="entry name" value="MFS_dom"/>
</dbReference>
<feature type="transmembrane region" description="Helical" evidence="5">
    <location>
        <begin position="96"/>
        <end position="116"/>
    </location>
</feature>
<keyword evidence="4 5" id="KW-0472">Membrane</keyword>
<evidence type="ECO:0000256" key="3">
    <source>
        <dbReference type="ARBA" id="ARBA00022989"/>
    </source>
</evidence>
<evidence type="ECO:0000256" key="2">
    <source>
        <dbReference type="ARBA" id="ARBA00022692"/>
    </source>
</evidence>
<dbReference type="InterPro" id="IPR011701">
    <property type="entry name" value="MFS"/>
</dbReference>
<keyword evidence="2 5" id="KW-0812">Transmembrane</keyword>
<keyword evidence="8" id="KW-1185">Reference proteome</keyword>
<name>A0A1V6QI05_9EURO</name>
<dbReference type="EMBL" id="MDYN01000003">
    <property type="protein sequence ID" value="OQD88864.1"/>
    <property type="molecule type" value="Genomic_DNA"/>
</dbReference>
<dbReference type="AlphaFoldDB" id="A0A1V6QI05"/>
<dbReference type="Gene3D" id="1.20.1250.20">
    <property type="entry name" value="MFS general substrate transporter like domains"/>
    <property type="match status" value="1"/>
</dbReference>
<feature type="transmembrane region" description="Helical" evidence="5">
    <location>
        <begin position="55"/>
        <end position="75"/>
    </location>
</feature>
<dbReference type="PANTHER" id="PTHR23502">
    <property type="entry name" value="MAJOR FACILITATOR SUPERFAMILY"/>
    <property type="match status" value="1"/>
</dbReference>